<reference evidence="2" key="1">
    <citation type="journal article" date="2023" name="Mol. Phylogenet. Evol.">
        <title>Genome-scale phylogeny and comparative genomics of the fungal order Sordariales.</title>
        <authorList>
            <person name="Hensen N."/>
            <person name="Bonometti L."/>
            <person name="Westerberg I."/>
            <person name="Brannstrom I.O."/>
            <person name="Guillou S."/>
            <person name="Cros-Aarteil S."/>
            <person name="Calhoun S."/>
            <person name="Haridas S."/>
            <person name="Kuo A."/>
            <person name="Mondo S."/>
            <person name="Pangilinan J."/>
            <person name="Riley R."/>
            <person name="LaButti K."/>
            <person name="Andreopoulos B."/>
            <person name="Lipzen A."/>
            <person name="Chen C."/>
            <person name="Yan M."/>
            <person name="Daum C."/>
            <person name="Ng V."/>
            <person name="Clum A."/>
            <person name="Steindorff A."/>
            <person name="Ohm R.A."/>
            <person name="Martin F."/>
            <person name="Silar P."/>
            <person name="Natvig D.O."/>
            <person name="Lalanne C."/>
            <person name="Gautier V."/>
            <person name="Ament-Velasquez S.L."/>
            <person name="Kruys A."/>
            <person name="Hutchinson M.I."/>
            <person name="Powell A.J."/>
            <person name="Barry K."/>
            <person name="Miller A.N."/>
            <person name="Grigoriev I.V."/>
            <person name="Debuchy R."/>
            <person name="Gladieux P."/>
            <person name="Hiltunen Thoren M."/>
            <person name="Johannesson H."/>
        </authorList>
    </citation>
    <scope>NUCLEOTIDE SEQUENCE</scope>
    <source>
        <strain evidence="2">SMH4131-1</strain>
    </source>
</reference>
<reference evidence="2" key="2">
    <citation type="submission" date="2023-06" db="EMBL/GenBank/DDBJ databases">
        <authorList>
            <consortium name="Lawrence Berkeley National Laboratory"/>
            <person name="Haridas S."/>
            <person name="Hensen N."/>
            <person name="Bonometti L."/>
            <person name="Westerberg I."/>
            <person name="Brannstrom I.O."/>
            <person name="Guillou S."/>
            <person name="Cros-Aarteil S."/>
            <person name="Calhoun S."/>
            <person name="Kuo A."/>
            <person name="Mondo S."/>
            <person name="Pangilinan J."/>
            <person name="Riley R."/>
            <person name="Labutti K."/>
            <person name="Andreopoulos B."/>
            <person name="Lipzen A."/>
            <person name="Chen C."/>
            <person name="Yanf M."/>
            <person name="Daum C."/>
            <person name="Ng V."/>
            <person name="Clum A."/>
            <person name="Steindorff A."/>
            <person name="Ohm R."/>
            <person name="Martin F."/>
            <person name="Silar P."/>
            <person name="Natvig D."/>
            <person name="Lalanne C."/>
            <person name="Gautier V."/>
            <person name="Ament-Velasquez S.L."/>
            <person name="Kruys A."/>
            <person name="Hutchinson M.I."/>
            <person name="Powell A.J."/>
            <person name="Barry K."/>
            <person name="Miller A.N."/>
            <person name="Grigoriev I.V."/>
            <person name="Debuchy R."/>
            <person name="Gladieux P."/>
            <person name="Thoren M.H."/>
            <person name="Johannesson H."/>
        </authorList>
    </citation>
    <scope>NUCLEOTIDE SEQUENCE</scope>
    <source>
        <strain evidence="2">SMH4131-1</strain>
    </source>
</reference>
<organism evidence="2 3">
    <name type="scientific">Cercophora scortea</name>
    <dbReference type="NCBI Taxonomy" id="314031"/>
    <lineage>
        <taxon>Eukaryota</taxon>
        <taxon>Fungi</taxon>
        <taxon>Dikarya</taxon>
        <taxon>Ascomycota</taxon>
        <taxon>Pezizomycotina</taxon>
        <taxon>Sordariomycetes</taxon>
        <taxon>Sordariomycetidae</taxon>
        <taxon>Sordariales</taxon>
        <taxon>Lasiosphaeriaceae</taxon>
        <taxon>Cercophora</taxon>
    </lineage>
</organism>
<feature type="compositionally biased region" description="Basic and acidic residues" evidence="1">
    <location>
        <begin position="19"/>
        <end position="33"/>
    </location>
</feature>
<protein>
    <submittedName>
        <fullName evidence="2">Uncharacterized protein</fullName>
    </submittedName>
</protein>
<feature type="region of interest" description="Disordered" evidence="1">
    <location>
        <begin position="1"/>
        <end position="45"/>
    </location>
</feature>
<accession>A0AAE0M5T3</accession>
<keyword evidence="3" id="KW-1185">Reference proteome</keyword>
<evidence type="ECO:0000313" key="2">
    <source>
        <dbReference type="EMBL" id="KAK3319608.1"/>
    </source>
</evidence>
<evidence type="ECO:0000256" key="1">
    <source>
        <dbReference type="SAM" id="MobiDB-lite"/>
    </source>
</evidence>
<feature type="region of interest" description="Disordered" evidence="1">
    <location>
        <begin position="798"/>
        <end position="946"/>
    </location>
</feature>
<feature type="compositionally biased region" description="Basic and acidic residues" evidence="1">
    <location>
        <begin position="895"/>
        <end position="927"/>
    </location>
</feature>
<comment type="caution">
    <text evidence="2">The sequence shown here is derived from an EMBL/GenBank/DDBJ whole genome shotgun (WGS) entry which is preliminary data.</text>
</comment>
<dbReference type="AlphaFoldDB" id="A0AAE0M5T3"/>
<sequence>MAGPSSQSQMPPPNPAPDIDSRRLRTERNDIQRQEPPSTPWKARYGGWNHPRWADQHSSGLAPIYPNIEIPIGIELGPLRGPYDARIAGIAKPPDPELDRIFCTERYQQQVNCGIRSWELGIMNQALPGLGDPQDPGFLSIEVHPETWCTAFDKLRWFDLVPSDLYHKHWTVDDNDLWGELRVVIELTNRILWNHLASSEWFQALLHGPRTKMPGERLAENFSEHIWKMETSVFREDGGWDEEIGKLWDELQVIGQSIVWTFFDPDDPERYGSYKTESSYAYAKLNKMTEKSEGDTDNARVTYFASCHLNVGLVGRLLVNPVTNPDGTLSEPDLNRAERYNARVHLAKAMLHELMHAVDQLLSVQKFTDEIFKEVIKKEPFFEDERVAELGYSSEQALWGGVLLCLPNWGKDQGKHGGPYLLETLRWPDDARFYGYPSTVREEDGPDATPRHQPDPLITKRRPLPTFWAASLQNELYWQGPWARYGSSSIYPDDFMATNVRYSQYNEHNRFYHARMENDREFFGEGLKGSYERTIDYMRHRQSIWRVLRPWYDQEYRRWQSTPYSLINLRAAVEKFTQAVAHKDLLSADDAIADLQRGIRNALGAKWLTIDDLETESPLYIFVVLEGLMIAAAPWMPNAIDRLAETRPPLPNRWKASASARLIVPREHRFFFVDDFKAFKAPTLLVGGYNPLSLGSKNLNINESLSHDDAVKAREILIHQASKYMVEPASRWPLPRELYNALARQINSLKRQVWGPEANNTWLDFTFTFPDYNAADFARMEAPRGKWTDIAVETTAPTAPPEVYRPSPEPAQSDLYVPANYPPPPNDSEDNNGPDASGGQGHLPSPSTHPPPPPESGNPPGAPTPEGSEKSMKSNKSSVLGQVSALFSIPTSWAKEFREKWREQTKEDRRERRRKERMEKKEKKKDGPPSPKPKGAGRVSRKRSRR</sequence>
<feature type="compositionally biased region" description="Pro residues" evidence="1">
    <location>
        <begin position="847"/>
        <end position="863"/>
    </location>
</feature>
<gene>
    <name evidence="2" type="ORF">B0T19DRAFT_467213</name>
</gene>
<dbReference type="EMBL" id="JAUEPO010000006">
    <property type="protein sequence ID" value="KAK3319608.1"/>
    <property type="molecule type" value="Genomic_DNA"/>
</dbReference>
<dbReference type="Proteomes" id="UP001286456">
    <property type="component" value="Unassembled WGS sequence"/>
</dbReference>
<evidence type="ECO:0000313" key="3">
    <source>
        <dbReference type="Proteomes" id="UP001286456"/>
    </source>
</evidence>
<proteinExistence type="predicted"/>
<name>A0AAE0M5T3_9PEZI</name>